<dbReference type="InterPro" id="IPR000305">
    <property type="entry name" value="GIY-YIG_endonuc"/>
</dbReference>
<dbReference type="SUPFAM" id="SSF82771">
    <property type="entry name" value="GIY-YIG endonuclease"/>
    <property type="match status" value="1"/>
</dbReference>
<name>A0A1F7X267_9BACT</name>
<evidence type="ECO:0000259" key="2">
    <source>
        <dbReference type="PROSITE" id="PS50164"/>
    </source>
</evidence>
<accession>A0A1F7X267</accession>
<comment type="caution">
    <text evidence="3">The sequence shown here is derived from an EMBL/GenBank/DDBJ whole genome shotgun (WGS) entry which is preliminary data.</text>
</comment>
<dbReference type="Proteomes" id="UP000179219">
    <property type="component" value="Unassembled WGS sequence"/>
</dbReference>
<proteinExistence type="inferred from homology"/>
<gene>
    <name evidence="3" type="ORF">A2159_02840</name>
</gene>
<dbReference type="AlphaFoldDB" id="A0A1F7X267"/>
<dbReference type="EMBL" id="MGFP01000031">
    <property type="protein sequence ID" value="OGM09061.1"/>
    <property type="molecule type" value="Genomic_DNA"/>
</dbReference>
<dbReference type="PANTHER" id="PTHR34477">
    <property type="entry name" value="UPF0213 PROTEIN YHBQ"/>
    <property type="match status" value="1"/>
</dbReference>
<organism evidence="3 4">
    <name type="scientific">Candidatus Woesebacteria bacterium RBG_13_34_9</name>
    <dbReference type="NCBI Taxonomy" id="1802477"/>
    <lineage>
        <taxon>Bacteria</taxon>
        <taxon>Candidatus Woeseibacteriota</taxon>
    </lineage>
</organism>
<sequence length="91" mass="10960">MFYVYVLLQNTGNLYTGSTDNLKRRYKDHEQGKVTSTKNNRPIKLLLYEGYLFKEDAKRREKYLKTSDGKRDLKRQLSHAFYTLKIHRKVK</sequence>
<evidence type="ECO:0000256" key="1">
    <source>
        <dbReference type="ARBA" id="ARBA00007435"/>
    </source>
</evidence>
<evidence type="ECO:0000313" key="3">
    <source>
        <dbReference type="EMBL" id="OGM09061.1"/>
    </source>
</evidence>
<evidence type="ECO:0000313" key="4">
    <source>
        <dbReference type="Proteomes" id="UP000179219"/>
    </source>
</evidence>
<dbReference type="PROSITE" id="PS50164">
    <property type="entry name" value="GIY_YIG"/>
    <property type="match status" value="1"/>
</dbReference>
<dbReference type="Pfam" id="PF01541">
    <property type="entry name" value="GIY-YIG"/>
    <property type="match status" value="1"/>
</dbReference>
<reference evidence="3 4" key="1">
    <citation type="journal article" date="2016" name="Nat. Commun.">
        <title>Thousands of microbial genomes shed light on interconnected biogeochemical processes in an aquifer system.</title>
        <authorList>
            <person name="Anantharaman K."/>
            <person name="Brown C.T."/>
            <person name="Hug L.A."/>
            <person name="Sharon I."/>
            <person name="Castelle C.J."/>
            <person name="Probst A.J."/>
            <person name="Thomas B.C."/>
            <person name="Singh A."/>
            <person name="Wilkins M.J."/>
            <person name="Karaoz U."/>
            <person name="Brodie E.L."/>
            <person name="Williams K.H."/>
            <person name="Hubbard S.S."/>
            <person name="Banfield J.F."/>
        </authorList>
    </citation>
    <scope>NUCLEOTIDE SEQUENCE [LARGE SCALE GENOMIC DNA]</scope>
</reference>
<dbReference type="InterPro" id="IPR050190">
    <property type="entry name" value="UPF0213_domain"/>
</dbReference>
<dbReference type="InterPro" id="IPR035901">
    <property type="entry name" value="GIY-YIG_endonuc_sf"/>
</dbReference>
<protein>
    <recommendedName>
        <fullName evidence="2">GIY-YIG domain-containing protein</fullName>
    </recommendedName>
</protein>
<dbReference type="PANTHER" id="PTHR34477:SF1">
    <property type="entry name" value="UPF0213 PROTEIN YHBQ"/>
    <property type="match status" value="1"/>
</dbReference>
<dbReference type="Gene3D" id="3.40.1440.10">
    <property type="entry name" value="GIY-YIG endonuclease"/>
    <property type="match status" value="1"/>
</dbReference>
<comment type="similarity">
    <text evidence="1">Belongs to the UPF0213 family.</text>
</comment>
<feature type="domain" description="GIY-YIG" evidence="2">
    <location>
        <begin position="1"/>
        <end position="76"/>
    </location>
</feature>